<evidence type="ECO:0000256" key="1">
    <source>
        <dbReference type="ARBA" id="ARBA00007074"/>
    </source>
</evidence>
<evidence type="ECO:0000259" key="7">
    <source>
        <dbReference type="PROSITE" id="PS51935"/>
    </source>
</evidence>
<accession>A0A559K5N5</accession>
<keyword evidence="6" id="KW-0732">Signal</keyword>
<reference evidence="8 9" key="1">
    <citation type="submission" date="2019-07" db="EMBL/GenBank/DDBJ databases">
        <authorList>
            <person name="Kim J."/>
        </authorList>
    </citation>
    <scope>NUCLEOTIDE SEQUENCE [LARGE SCALE GENOMIC DNA]</scope>
    <source>
        <strain evidence="8 9">JC52</strain>
    </source>
</reference>
<feature type="compositionally biased region" description="Acidic residues" evidence="5">
    <location>
        <begin position="215"/>
        <end position="224"/>
    </location>
</feature>
<feature type="compositionally biased region" description="Basic and acidic residues" evidence="5">
    <location>
        <begin position="50"/>
        <end position="60"/>
    </location>
</feature>
<comment type="caution">
    <text evidence="8">The sequence shown here is derived from an EMBL/GenBank/DDBJ whole genome shotgun (WGS) entry which is preliminary data.</text>
</comment>
<dbReference type="SUPFAM" id="SSF54001">
    <property type="entry name" value="Cysteine proteinases"/>
    <property type="match status" value="1"/>
</dbReference>
<dbReference type="InterPro" id="IPR051202">
    <property type="entry name" value="Peptidase_C40"/>
</dbReference>
<feature type="compositionally biased region" description="Low complexity" evidence="5">
    <location>
        <begin position="67"/>
        <end position="82"/>
    </location>
</feature>
<evidence type="ECO:0000256" key="6">
    <source>
        <dbReference type="SAM" id="SignalP"/>
    </source>
</evidence>
<dbReference type="PANTHER" id="PTHR47053:SF1">
    <property type="entry name" value="MUREIN DD-ENDOPEPTIDASE MEPH-RELATED"/>
    <property type="match status" value="1"/>
</dbReference>
<dbReference type="PROSITE" id="PS51257">
    <property type="entry name" value="PROKAR_LIPOPROTEIN"/>
    <property type="match status" value="1"/>
</dbReference>
<dbReference type="InterPro" id="IPR000064">
    <property type="entry name" value="NLP_P60_dom"/>
</dbReference>
<feature type="domain" description="NlpC/P60" evidence="7">
    <location>
        <begin position="256"/>
        <end position="387"/>
    </location>
</feature>
<evidence type="ECO:0000313" key="8">
    <source>
        <dbReference type="EMBL" id="TVY07458.1"/>
    </source>
</evidence>
<feature type="signal peptide" evidence="6">
    <location>
        <begin position="1"/>
        <end position="21"/>
    </location>
</feature>
<dbReference type="PROSITE" id="PS51935">
    <property type="entry name" value="NLPC_P60"/>
    <property type="match status" value="1"/>
</dbReference>
<dbReference type="EMBL" id="VNJI01000037">
    <property type="protein sequence ID" value="TVY07458.1"/>
    <property type="molecule type" value="Genomic_DNA"/>
</dbReference>
<keyword evidence="9" id="KW-1185">Reference proteome</keyword>
<dbReference type="RefSeq" id="WP_144851732.1">
    <property type="nucleotide sequence ID" value="NZ_VNJI01000037.1"/>
</dbReference>
<sequence length="388" mass="41803">MKGLRLSWRCTALTALSIMVAATTGCGAQLSKEQKESGQVGMPRTSGYAADRKLSEELNGYKKMPGASSSGSSTAQSQSNGNTIKLQSAAPASGDMSIPIVSIGGKDYIVAADLAKALGFNTDWNAQDQTFQMGDNDAEYLLKPGSTTATKEEDQISLSDPPILHNSQLHIPVSALNLFSEDVNTEAQGKTLVLHASDLAVDAAMDGPEEANTGAEDDFEDDPADPLKGESDTEPSAAPTASSINEDEPAVPVIKNININGVIQNAKRYMGVKYKFGAKPYPVSGRFDCSTFTQYNFAKFGVKLPRVARAQSKVGTTVSKKQLRKGDLLFFYVPGRFRTNKVVGHVGIYMGNQKMIHSSPEPKNGVQISMINKPYWKKTFLKAERIAY</sequence>
<feature type="region of interest" description="Disordered" evidence="5">
    <location>
        <begin position="208"/>
        <end position="249"/>
    </location>
</feature>
<dbReference type="OrthoDB" id="9813118at2"/>
<dbReference type="Pfam" id="PF00877">
    <property type="entry name" value="NLPC_P60"/>
    <property type="match status" value="1"/>
</dbReference>
<dbReference type="InterPro" id="IPR038765">
    <property type="entry name" value="Papain-like_cys_pep_sf"/>
</dbReference>
<name>A0A559K5N5_9BACL</name>
<dbReference type="Gene3D" id="3.30.457.10">
    <property type="entry name" value="Copper amine oxidase-like, N-terminal domain"/>
    <property type="match status" value="1"/>
</dbReference>
<dbReference type="SUPFAM" id="SSF55383">
    <property type="entry name" value="Copper amine oxidase, domain N"/>
    <property type="match status" value="1"/>
</dbReference>
<proteinExistence type="inferred from homology"/>
<dbReference type="InterPro" id="IPR036582">
    <property type="entry name" value="Mao_N_sf"/>
</dbReference>
<keyword evidence="2" id="KW-0645">Protease</keyword>
<evidence type="ECO:0000256" key="2">
    <source>
        <dbReference type="ARBA" id="ARBA00022670"/>
    </source>
</evidence>
<organism evidence="8 9">
    <name type="scientific">Paenibacillus cremeus</name>
    <dbReference type="NCBI Taxonomy" id="2163881"/>
    <lineage>
        <taxon>Bacteria</taxon>
        <taxon>Bacillati</taxon>
        <taxon>Bacillota</taxon>
        <taxon>Bacilli</taxon>
        <taxon>Bacillales</taxon>
        <taxon>Paenibacillaceae</taxon>
        <taxon>Paenibacillus</taxon>
    </lineage>
</organism>
<feature type="chain" id="PRO_5022050936" evidence="6">
    <location>
        <begin position="22"/>
        <end position="388"/>
    </location>
</feature>
<dbReference type="GO" id="GO:0006508">
    <property type="term" value="P:proteolysis"/>
    <property type="evidence" value="ECO:0007669"/>
    <property type="project" value="UniProtKB-KW"/>
</dbReference>
<dbReference type="Proteomes" id="UP000317036">
    <property type="component" value="Unassembled WGS sequence"/>
</dbReference>
<evidence type="ECO:0000313" key="9">
    <source>
        <dbReference type="Proteomes" id="UP000317036"/>
    </source>
</evidence>
<dbReference type="Gene3D" id="3.90.1720.10">
    <property type="entry name" value="endopeptidase domain like (from Nostoc punctiforme)"/>
    <property type="match status" value="1"/>
</dbReference>
<dbReference type="PANTHER" id="PTHR47053">
    <property type="entry name" value="MUREIN DD-ENDOPEPTIDASE MEPH-RELATED"/>
    <property type="match status" value="1"/>
</dbReference>
<keyword evidence="3" id="KW-0378">Hydrolase</keyword>
<keyword evidence="4" id="KW-0788">Thiol protease</keyword>
<dbReference type="AlphaFoldDB" id="A0A559K5N5"/>
<protein>
    <submittedName>
        <fullName evidence="8">Peptidoglycan endopeptidase</fullName>
    </submittedName>
</protein>
<dbReference type="GO" id="GO:0008234">
    <property type="term" value="F:cysteine-type peptidase activity"/>
    <property type="evidence" value="ECO:0007669"/>
    <property type="project" value="UniProtKB-KW"/>
</dbReference>
<dbReference type="InterPro" id="IPR012854">
    <property type="entry name" value="Cu_amine_oxidase-like_N"/>
</dbReference>
<dbReference type="Pfam" id="PF07833">
    <property type="entry name" value="Cu_amine_oxidN1"/>
    <property type="match status" value="1"/>
</dbReference>
<evidence type="ECO:0000256" key="3">
    <source>
        <dbReference type="ARBA" id="ARBA00022801"/>
    </source>
</evidence>
<feature type="region of interest" description="Disordered" evidence="5">
    <location>
        <begin position="30"/>
        <end position="82"/>
    </location>
</feature>
<evidence type="ECO:0000256" key="5">
    <source>
        <dbReference type="SAM" id="MobiDB-lite"/>
    </source>
</evidence>
<gene>
    <name evidence="8" type="ORF">FPZ49_23840</name>
</gene>
<evidence type="ECO:0000256" key="4">
    <source>
        <dbReference type="ARBA" id="ARBA00022807"/>
    </source>
</evidence>
<comment type="similarity">
    <text evidence="1">Belongs to the peptidase C40 family.</text>
</comment>